<dbReference type="InterPro" id="IPR029078">
    <property type="entry name" value="Imm44"/>
</dbReference>
<accession>A0A9X7QMY5</accession>
<evidence type="ECO:0000313" key="1">
    <source>
        <dbReference type="EMBL" id="QDZ77020.1"/>
    </source>
</evidence>
<gene>
    <name evidence="1" type="ORF">D0437_30035</name>
</gene>
<sequence>MRFFLSGEIEGNINKEFSKLILEIGKELENLENDTYGSEVEEIGIIPIIVKIIPEYEEAGFFKERKLFKKKSKEADFRLRIDYETFLTADYNTKKMLIIKNIIQCIRILGMKAKLDFNAKKLEQDVLRIFHLEENIIL</sequence>
<dbReference type="Pfam" id="PF15571">
    <property type="entry name" value="Imm44"/>
    <property type="match status" value="1"/>
</dbReference>
<name>A0A9X7QMY5_BACCE</name>
<reference evidence="1 2" key="1">
    <citation type="journal article" date="2019" name="Ecotoxicol. Environ. Saf.">
        <title>Microbial characterization of heavy metal resistant bacterial strains isolated from an electroplating wastewater treatment plant.</title>
        <authorList>
            <person name="Cai X."/>
            <person name="Zheng X."/>
            <person name="Zhang D."/>
            <person name="Iqbal W."/>
            <person name="Liu C."/>
            <person name="Yang B."/>
            <person name="Zhao X."/>
            <person name="Lu X."/>
            <person name="Mao Y."/>
        </authorList>
    </citation>
    <scope>NUCLEOTIDE SEQUENCE [LARGE SCALE GENOMIC DNA]</scope>
    <source>
        <strain evidence="1 2">Co1-1</strain>
    </source>
</reference>
<protein>
    <submittedName>
        <fullName evidence="1">Dihydrolipoamide succinyltransferase</fullName>
    </submittedName>
</protein>
<evidence type="ECO:0000313" key="2">
    <source>
        <dbReference type="Proteomes" id="UP000321735"/>
    </source>
</evidence>
<dbReference type="RefSeq" id="WP_208742896.1">
    <property type="nucleotide sequence ID" value="NZ_CP031778.1"/>
</dbReference>
<dbReference type="AlphaFoldDB" id="A0A9X7QMY5"/>
<organism evidence="1 2">
    <name type="scientific">Bacillus cereus</name>
    <dbReference type="NCBI Taxonomy" id="1396"/>
    <lineage>
        <taxon>Bacteria</taxon>
        <taxon>Bacillati</taxon>
        <taxon>Bacillota</taxon>
        <taxon>Bacilli</taxon>
        <taxon>Bacillales</taxon>
        <taxon>Bacillaceae</taxon>
        <taxon>Bacillus</taxon>
        <taxon>Bacillus cereus group</taxon>
    </lineage>
</organism>
<dbReference type="Proteomes" id="UP000321735">
    <property type="component" value="Chromosome"/>
</dbReference>
<dbReference type="EMBL" id="CP031778">
    <property type="protein sequence ID" value="QDZ77020.1"/>
    <property type="molecule type" value="Genomic_DNA"/>
</dbReference>
<proteinExistence type="predicted"/>